<proteinExistence type="predicted"/>
<dbReference type="Proteomes" id="UP000712281">
    <property type="component" value="Unassembled WGS sequence"/>
</dbReference>
<name>A0A8S9KTV3_BRACR</name>
<gene>
    <name evidence="1" type="ORF">F2Q68_00010408</name>
</gene>
<accession>A0A8S9KTV3</accession>
<comment type="caution">
    <text evidence="1">The sequence shown here is derived from an EMBL/GenBank/DDBJ whole genome shotgun (WGS) entry which is preliminary data.</text>
</comment>
<evidence type="ECO:0000313" key="1">
    <source>
        <dbReference type="EMBL" id="KAF2596693.1"/>
    </source>
</evidence>
<protein>
    <submittedName>
        <fullName evidence="1">Uncharacterized protein</fullName>
    </submittedName>
</protein>
<sequence length="165" mass="18470">MNECSEAGEPQLPSHVSQLSVKKSSHCSTATIAGSDENRSGVSLLLLEAQLETIEKSDPKETKEAAKEELFQISTRTHFDDIFERYSHYSQPDPYILCFETLKEVEYAEKKLWTSLGKSNMEEGRVVTSVLNSQVQSKITEAVDFVFGESAFWNPAAKAKALLFK</sequence>
<dbReference type="AlphaFoldDB" id="A0A8S9KTV3"/>
<evidence type="ECO:0000313" key="2">
    <source>
        <dbReference type="Proteomes" id="UP000712281"/>
    </source>
</evidence>
<dbReference type="EMBL" id="QGKW02000717">
    <property type="protein sequence ID" value="KAF2596693.1"/>
    <property type="molecule type" value="Genomic_DNA"/>
</dbReference>
<organism evidence="1 2">
    <name type="scientific">Brassica cretica</name>
    <name type="common">Mustard</name>
    <dbReference type="NCBI Taxonomy" id="69181"/>
    <lineage>
        <taxon>Eukaryota</taxon>
        <taxon>Viridiplantae</taxon>
        <taxon>Streptophyta</taxon>
        <taxon>Embryophyta</taxon>
        <taxon>Tracheophyta</taxon>
        <taxon>Spermatophyta</taxon>
        <taxon>Magnoliopsida</taxon>
        <taxon>eudicotyledons</taxon>
        <taxon>Gunneridae</taxon>
        <taxon>Pentapetalae</taxon>
        <taxon>rosids</taxon>
        <taxon>malvids</taxon>
        <taxon>Brassicales</taxon>
        <taxon>Brassicaceae</taxon>
        <taxon>Brassiceae</taxon>
        <taxon>Brassica</taxon>
    </lineage>
</organism>
<reference evidence="1" key="1">
    <citation type="submission" date="2019-12" db="EMBL/GenBank/DDBJ databases">
        <title>Genome sequencing and annotation of Brassica cretica.</title>
        <authorList>
            <person name="Studholme D.J."/>
            <person name="Sarris P.F."/>
        </authorList>
    </citation>
    <scope>NUCLEOTIDE SEQUENCE</scope>
    <source>
        <strain evidence="1">PFS-001/15</strain>
        <tissue evidence="1">Leaf</tissue>
    </source>
</reference>